<feature type="compositionally biased region" description="Basic residues" evidence="11">
    <location>
        <begin position="558"/>
        <end position="568"/>
    </location>
</feature>
<keyword evidence="7 9" id="KW-0733">Signal recognition particle</keyword>
<dbReference type="Proteomes" id="UP000265703">
    <property type="component" value="Unassembled WGS sequence"/>
</dbReference>
<accession>A0A397TKE7</accession>
<dbReference type="GO" id="GO:0008312">
    <property type="term" value="F:7S RNA binding"/>
    <property type="evidence" value="ECO:0007669"/>
    <property type="project" value="InterPro"/>
</dbReference>
<feature type="compositionally biased region" description="Low complexity" evidence="11">
    <location>
        <begin position="640"/>
        <end position="653"/>
    </location>
</feature>
<feature type="compositionally biased region" description="Basic residues" evidence="11">
    <location>
        <begin position="660"/>
        <end position="670"/>
    </location>
</feature>
<dbReference type="PIRSF" id="PIRSF038922">
    <property type="entry name" value="SRP72"/>
    <property type="match status" value="1"/>
</dbReference>
<keyword evidence="10" id="KW-0802">TPR repeat</keyword>
<proteinExistence type="inferred from homology"/>
<dbReference type="Pfam" id="PF08492">
    <property type="entry name" value="SRP72"/>
    <property type="match status" value="1"/>
</dbReference>
<sequence>MTTQDNISKEAQLFKDVERLVNQEEYAKALKSIDKILQLNPEDKDALHCKIVSYIRLGKYQNALDILQKKFSDSDKLISEMAYCLYRLNKFDDLLNLLRQHKSDNNSELSLRHLEAQVAYKTEDYNTSIEIYYTLLQEADKNDDVYNDILTNFNAAKAALLFSGGHLDEKYTMTDSLNTYELAYNTASKYIGQKDYKKAEKLLNTAKNMCKKSLLSEDYTEDKVEIELGAINVQLGYVYQLQGRISDAIDIYQNVLKTKGMDMTVSAIASNNLVAAKKDSELFDSTRKLRIASSKNLDTKLFRGQKRVIAMNEALLSLYMHKYAACQESARKLLQIYPENDDLYLLIASTSYLQKKINKSILDLQESAKQKPESLHINFALMQLQLMTSNPNNALETFEKYLLSIKDDKERYKPGYVGLLVWLYEQSGMHDKAVKTLEDAGTFWKNTSSSNESTLILKQTAAFKIKTGRYQEAAQYYEQLVKADPLDTQAIAGLVSAYSHYDIEKAEQYEASLPDINSGEGAVPMDIDVDSIERIVPGVKKSYYKKTDAKSDKPSQMTHKKKKRRKPLLPKSYDPSVPPDPERWLPKRERSTFKAKGKRKQQLMKGGSQGTAVAGGGIGSTGSANIGKSVVSENQAVANTTQPTQPQQQPSKPKSGDNKNKKKKKKGNKW</sequence>
<evidence type="ECO:0000256" key="8">
    <source>
        <dbReference type="ARBA" id="ARBA00023274"/>
    </source>
</evidence>
<dbReference type="Pfam" id="PF17004">
    <property type="entry name" value="SRP_TPR_like"/>
    <property type="match status" value="1"/>
</dbReference>
<evidence type="ECO:0000256" key="9">
    <source>
        <dbReference type="PIRNR" id="PIRNR038922"/>
    </source>
</evidence>
<dbReference type="GO" id="GO:0005783">
    <property type="term" value="C:endoplasmic reticulum"/>
    <property type="evidence" value="ECO:0007669"/>
    <property type="project" value="UniProtKB-SubCell"/>
</dbReference>
<dbReference type="PROSITE" id="PS50005">
    <property type="entry name" value="TPR"/>
    <property type="match status" value="1"/>
</dbReference>
<dbReference type="InterPro" id="IPR011990">
    <property type="entry name" value="TPR-like_helical_dom_sf"/>
</dbReference>
<dbReference type="Gene3D" id="1.25.40.10">
    <property type="entry name" value="Tetratricopeptide repeat domain"/>
    <property type="match status" value="4"/>
</dbReference>
<dbReference type="AlphaFoldDB" id="A0A397TKE7"/>
<dbReference type="InterPro" id="IPR013699">
    <property type="entry name" value="Signal_recog_part_SRP72_RNA-bd"/>
</dbReference>
<evidence type="ECO:0000256" key="4">
    <source>
        <dbReference type="ARBA" id="ARBA00018350"/>
    </source>
</evidence>
<dbReference type="GO" id="GO:0006614">
    <property type="term" value="P:SRP-dependent cotranslational protein targeting to membrane"/>
    <property type="evidence" value="ECO:0007669"/>
    <property type="project" value="UniProtKB-UniRule"/>
</dbReference>
<dbReference type="EMBL" id="QKYT01000060">
    <property type="protein sequence ID" value="RIA95481.1"/>
    <property type="molecule type" value="Genomic_DNA"/>
</dbReference>
<comment type="caution">
    <text evidence="14">The sequence shown here is derived from an EMBL/GenBank/DDBJ whole genome shotgun (WGS) entry which is preliminary data.</text>
</comment>
<evidence type="ECO:0000256" key="6">
    <source>
        <dbReference type="ARBA" id="ARBA00022824"/>
    </source>
</evidence>
<evidence type="ECO:0000313" key="15">
    <source>
        <dbReference type="Proteomes" id="UP000265703"/>
    </source>
</evidence>
<evidence type="ECO:0000256" key="11">
    <source>
        <dbReference type="SAM" id="MobiDB-lite"/>
    </source>
</evidence>
<feature type="region of interest" description="Disordered" evidence="11">
    <location>
        <begin position="544"/>
        <end position="670"/>
    </location>
</feature>
<keyword evidence="8 9" id="KW-0687">Ribonucleoprotein</keyword>
<evidence type="ECO:0000256" key="7">
    <source>
        <dbReference type="ARBA" id="ARBA00023135"/>
    </source>
</evidence>
<evidence type="ECO:0000256" key="3">
    <source>
        <dbReference type="ARBA" id="ARBA00007676"/>
    </source>
</evidence>
<keyword evidence="5 9" id="KW-0963">Cytoplasm</keyword>
<dbReference type="InterPro" id="IPR019734">
    <property type="entry name" value="TPR_rpt"/>
</dbReference>
<name>A0A397TKE7_9GLOM</name>
<organism evidence="14 15">
    <name type="scientific">Glomus cerebriforme</name>
    <dbReference type="NCBI Taxonomy" id="658196"/>
    <lineage>
        <taxon>Eukaryota</taxon>
        <taxon>Fungi</taxon>
        <taxon>Fungi incertae sedis</taxon>
        <taxon>Mucoromycota</taxon>
        <taxon>Glomeromycotina</taxon>
        <taxon>Glomeromycetes</taxon>
        <taxon>Glomerales</taxon>
        <taxon>Glomeraceae</taxon>
        <taxon>Glomus</taxon>
    </lineage>
</organism>
<evidence type="ECO:0000256" key="5">
    <source>
        <dbReference type="ARBA" id="ARBA00022490"/>
    </source>
</evidence>
<evidence type="ECO:0000313" key="14">
    <source>
        <dbReference type="EMBL" id="RIA95481.1"/>
    </source>
</evidence>
<comment type="similarity">
    <text evidence="3 9">Belongs to the SRP72 family.</text>
</comment>
<feature type="repeat" description="TPR" evidence="10">
    <location>
        <begin position="454"/>
        <end position="487"/>
    </location>
</feature>
<dbReference type="PANTHER" id="PTHR14094">
    <property type="entry name" value="SIGNAL RECOGNITION PARTICLE 72"/>
    <property type="match status" value="1"/>
</dbReference>
<comment type="function">
    <text evidence="9">Component of the signal recognition particle (SRP) complex, a ribonucleoprotein complex that mediates the cotranslational targeting of secretory and membrane proteins to the endoplasmic reticulum (ER).</text>
</comment>
<gene>
    <name evidence="14" type="ORF">C1645_757359</name>
    <name evidence="13" type="ORF">C1645_778183</name>
</gene>
<dbReference type="GO" id="GO:0005786">
    <property type="term" value="C:signal recognition particle, endoplasmic reticulum targeting"/>
    <property type="evidence" value="ECO:0007669"/>
    <property type="project" value="UniProtKB-UniRule"/>
</dbReference>
<dbReference type="SUPFAM" id="SSF48452">
    <property type="entry name" value="TPR-like"/>
    <property type="match status" value="2"/>
</dbReference>
<feature type="compositionally biased region" description="Basic residues" evidence="11">
    <location>
        <begin position="593"/>
        <end position="602"/>
    </location>
</feature>
<dbReference type="InterPro" id="IPR031545">
    <property type="entry name" value="SRP72_TPR-like"/>
</dbReference>
<dbReference type="STRING" id="658196.A0A397TKE7"/>
<dbReference type="InterPro" id="IPR026270">
    <property type="entry name" value="SRP72"/>
</dbReference>
<evidence type="ECO:0000313" key="13">
    <source>
        <dbReference type="EMBL" id="RIA87015.1"/>
    </source>
</evidence>
<feature type="domain" description="Signal recognition particle SRP72 subunit RNA-binding" evidence="12">
    <location>
        <begin position="546"/>
        <end position="594"/>
    </location>
</feature>
<dbReference type="EMBL" id="QKYT01000330">
    <property type="protein sequence ID" value="RIA87015.1"/>
    <property type="molecule type" value="Genomic_DNA"/>
</dbReference>
<dbReference type="OrthoDB" id="5421607at2759"/>
<feature type="compositionally biased region" description="Basic and acidic residues" evidence="11">
    <location>
        <begin position="580"/>
        <end position="592"/>
    </location>
</feature>
<keyword evidence="15" id="KW-1185">Reference proteome</keyword>
<reference evidence="14 15" key="1">
    <citation type="submission" date="2018-06" db="EMBL/GenBank/DDBJ databases">
        <title>Comparative genomics reveals the genomic features of Rhizophagus irregularis, R. cerebriforme, R. diaphanum and Gigaspora rosea, and their symbiotic lifestyle signature.</title>
        <authorList>
            <person name="Morin E."/>
            <person name="San Clemente H."/>
            <person name="Chen E.C.H."/>
            <person name="De La Providencia I."/>
            <person name="Hainaut M."/>
            <person name="Kuo A."/>
            <person name="Kohler A."/>
            <person name="Murat C."/>
            <person name="Tang N."/>
            <person name="Roy S."/>
            <person name="Loubradou J."/>
            <person name="Henrissat B."/>
            <person name="Grigoriev I.V."/>
            <person name="Corradi N."/>
            <person name="Roux C."/>
            <person name="Martin F.M."/>
        </authorList>
    </citation>
    <scope>NUCLEOTIDE SEQUENCE [LARGE SCALE GENOMIC DNA]</scope>
    <source>
        <strain evidence="14 15">DAOM 227022</strain>
    </source>
</reference>
<dbReference type="Pfam" id="PF13432">
    <property type="entry name" value="TPR_16"/>
    <property type="match status" value="1"/>
</dbReference>
<keyword evidence="6" id="KW-0256">Endoplasmic reticulum</keyword>
<dbReference type="SMART" id="SM00028">
    <property type="entry name" value="TPR"/>
    <property type="match status" value="7"/>
</dbReference>
<evidence type="ECO:0000256" key="10">
    <source>
        <dbReference type="PROSITE-ProRule" id="PRU00339"/>
    </source>
</evidence>
<evidence type="ECO:0000256" key="2">
    <source>
        <dbReference type="ARBA" id="ARBA00004496"/>
    </source>
</evidence>
<protein>
    <recommendedName>
        <fullName evidence="4 9">Signal recognition particle subunit SRP72</fullName>
    </recommendedName>
</protein>
<evidence type="ECO:0000259" key="12">
    <source>
        <dbReference type="Pfam" id="PF08492"/>
    </source>
</evidence>
<dbReference type="GO" id="GO:0043022">
    <property type="term" value="F:ribosome binding"/>
    <property type="evidence" value="ECO:0007669"/>
    <property type="project" value="TreeGrafter"/>
</dbReference>
<feature type="compositionally biased region" description="Gly residues" evidence="11">
    <location>
        <begin position="607"/>
        <end position="620"/>
    </location>
</feature>
<evidence type="ECO:0000256" key="1">
    <source>
        <dbReference type="ARBA" id="ARBA00004240"/>
    </source>
</evidence>
<dbReference type="PANTHER" id="PTHR14094:SF9">
    <property type="entry name" value="SIGNAL RECOGNITION PARTICLE SUBUNIT SRP72"/>
    <property type="match status" value="1"/>
</dbReference>
<comment type="subcellular location">
    <subcellularLocation>
        <location evidence="2 9">Cytoplasm</location>
    </subcellularLocation>
    <subcellularLocation>
        <location evidence="1">Endoplasmic reticulum</location>
    </subcellularLocation>
</comment>